<reference evidence="1" key="1">
    <citation type="submission" date="2017-04" db="EMBL/GenBank/DDBJ databases">
        <authorList>
            <person name="Varghese N."/>
            <person name="Submissions S."/>
        </authorList>
    </citation>
    <scope>NUCLEOTIDE SEQUENCE</scope>
    <source>
        <strain evidence="1">WTE2008</strain>
    </source>
</reference>
<evidence type="ECO:0000313" key="2">
    <source>
        <dbReference type="Proteomes" id="UP000192328"/>
    </source>
</evidence>
<dbReference type="EMBL" id="FWXZ01000002">
    <property type="protein sequence ID" value="SMC54137.1"/>
    <property type="molecule type" value="Genomic_DNA"/>
</dbReference>
<accession>A0AC61PKJ9</accession>
<proteinExistence type="predicted"/>
<gene>
    <name evidence="1" type="ORF">SAMN06297397_1339</name>
</gene>
<protein>
    <submittedName>
        <fullName evidence="1">NfeD-like C-terminal, partner-binding</fullName>
    </submittedName>
</protein>
<name>A0AC61PKJ9_9FIRM</name>
<evidence type="ECO:0000313" key="1">
    <source>
        <dbReference type="EMBL" id="SMC54137.1"/>
    </source>
</evidence>
<dbReference type="Proteomes" id="UP000192328">
    <property type="component" value="Unassembled WGS sequence"/>
</dbReference>
<comment type="caution">
    <text evidence="1">The sequence shown here is derived from an EMBL/GenBank/DDBJ whole genome shotgun (WGS) entry which is preliminary data.</text>
</comment>
<sequence>MDPFAWNLIMILGFVIGSGLIIAEAYIPGFGVAGVCGIILEIGALYCCWQAHGITAALLAFVGVLLLIGLAIFLSYRSAMNGRLSRSHLVLKDTETAAADSKQDLWIGKEGTAVTALRPAGQIEIGGTRLNAASTGDFIKKGTPVLVTGTEGDHYVIRKKD</sequence>
<keyword evidence="2" id="KW-1185">Reference proteome</keyword>
<organism evidence="1 2">
    <name type="scientific">Aristaeella lactis</name>
    <dbReference type="NCBI Taxonomy" id="3046383"/>
    <lineage>
        <taxon>Bacteria</taxon>
        <taxon>Bacillati</taxon>
        <taxon>Bacillota</taxon>
        <taxon>Clostridia</taxon>
        <taxon>Eubacteriales</taxon>
        <taxon>Aristaeellaceae</taxon>
        <taxon>Aristaeella</taxon>
    </lineage>
</organism>